<name>A0ACC1T721_9APHY</name>
<protein>
    <submittedName>
        <fullName evidence="1">Uncharacterized protein</fullName>
    </submittedName>
</protein>
<sequence>MPASATSAASGDGSEREREPTSEYDLSEGIQPISGPSGVRARANFASETDLPSDVDSDGEPSVAPRARRAYLAHLSSHMAATSITTDPLLGPSYFAPAVRWTGAEKEVFFRALAVHSGLRPDLIAAAVRTKGISDVIAYIDALNDALSESLHRGVASSAKSKGKERATYTYTPLSRDEFLTAHEVSAAWIEREEQLARAVTADESQMVADATERQREEEVHKMRRTTRARKRRKVDNGGAQAEHRKRDRDKDRDREGEKARRARFETWLVQRRAEWEVRDAIDALDGTMLRAMDMLLRENEEAKAELQSEGTGTGEGETQSHEAGDLRQNIPAQEGVPINIPPHANMAATGLDDSAVRVPLTPCVVEGGRTHGPPLLDTAKSAAGPRSHVISSQATSHTAAEPSTSYTSTTSVPLAQPQSNQLAPFQPSAPPASDQVDSSTPSSNVDPDTVLDPTVRRRIAKRLYMRKKRAEARGDVADTCAARMKPGRKSKSQPPEAHDEPDTIDTSGEKHGAVGDDGEKSTPHVSGKTLPYKTRERLESLGIGVEWLQQEGLDFFHLGTISRFMRTYSALWDADPGVNLHISADVLRLMLAHVVYFTTQVVRMAMVSREQEIMAKVHTKVWRIATNQVITAANIDHALSLLGVEVRSKREHFQRLLDSCSDDEDESDDDSDDSATPPQTKGKAKRSRVSIPAAATDPEAPSVDDSDDEESEGHVGSLPIHRLVFPPLFRLPTSLQPSHPDPSQSLLTHIPWARTAPEADEDEDLLPLETDEEALEEELKEEAELDDRDRAVEASHEQGLWEKFGEQSAPATSTRQGKRKRGRREDESQSEEDEDEVEAEVEGLESDDLDADVRYAAKSLRYRQPGGRIKSAPYIEDSD</sequence>
<proteinExistence type="predicted"/>
<accession>A0ACC1T721</accession>
<dbReference type="EMBL" id="JANHOG010000399">
    <property type="protein sequence ID" value="KAJ3554760.1"/>
    <property type="molecule type" value="Genomic_DNA"/>
</dbReference>
<reference evidence="1" key="1">
    <citation type="submission" date="2022-07" db="EMBL/GenBank/DDBJ databases">
        <title>Genome Sequence of Phlebia brevispora.</title>
        <authorList>
            <person name="Buettner E."/>
        </authorList>
    </citation>
    <scope>NUCLEOTIDE SEQUENCE</scope>
    <source>
        <strain evidence="1">MPL23</strain>
    </source>
</reference>
<dbReference type="Proteomes" id="UP001148662">
    <property type="component" value="Unassembled WGS sequence"/>
</dbReference>
<evidence type="ECO:0000313" key="2">
    <source>
        <dbReference type="Proteomes" id="UP001148662"/>
    </source>
</evidence>
<comment type="caution">
    <text evidence="1">The sequence shown here is derived from an EMBL/GenBank/DDBJ whole genome shotgun (WGS) entry which is preliminary data.</text>
</comment>
<evidence type="ECO:0000313" key="1">
    <source>
        <dbReference type="EMBL" id="KAJ3554760.1"/>
    </source>
</evidence>
<organism evidence="1 2">
    <name type="scientific">Phlebia brevispora</name>
    <dbReference type="NCBI Taxonomy" id="194682"/>
    <lineage>
        <taxon>Eukaryota</taxon>
        <taxon>Fungi</taxon>
        <taxon>Dikarya</taxon>
        <taxon>Basidiomycota</taxon>
        <taxon>Agaricomycotina</taxon>
        <taxon>Agaricomycetes</taxon>
        <taxon>Polyporales</taxon>
        <taxon>Meruliaceae</taxon>
        <taxon>Phlebia</taxon>
    </lineage>
</organism>
<gene>
    <name evidence="1" type="ORF">NM688_g2943</name>
</gene>
<keyword evidence="2" id="KW-1185">Reference proteome</keyword>